<dbReference type="Proteomes" id="UP000807769">
    <property type="component" value="Unassembled WGS sequence"/>
</dbReference>
<proteinExistence type="predicted"/>
<dbReference type="EMBL" id="JABBWG010000028">
    <property type="protein sequence ID" value="KAG1811850.1"/>
    <property type="molecule type" value="Genomic_DNA"/>
</dbReference>
<name>A0A9P7JAZ7_9AGAM</name>
<reference evidence="1" key="1">
    <citation type="journal article" date="2020" name="New Phytol.">
        <title>Comparative genomics reveals dynamic genome evolution in host specialist ectomycorrhizal fungi.</title>
        <authorList>
            <person name="Lofgren L.A."/>
            <person name="Nguyen N.H."/>
            <person name="Vilgalys R."/>
            <person name="Ruytinx J."/>
            <person name="Liao H.L."/>
            <person name="Branco S."/>
            <person name="Kuo A."/>
            <person name="LaButti K."/>
            <person name="Lipzen A."/>
            <person name="Andreopoulos W."/>
            <person name="Pangilinan J."/>
            <person name="Riley R."/>
            <person name="Hundley H."/>
            <person name="Na H."/>
            <person name="Barry K."/>
            <person name="Grigoriev I.V."/>
            <person name="Stajich J.E."/>
            <person name="Kennedy P.G."/>
        </authorList>
    </citation>
    <scope>NUCLEOTIDE SEQUENCE</scope>
    <source>
        <strain evidence="1">MN1</strain>
    </source>
</reference>
<comment type="caution">
    <text evidence="1">The sequence shown here is derived from an EMBL/GenBank/DDBJ whole genome shotgun (WGS) entry which is preliminary data.</text>
</comment>
<dbReference type="AlphaFoldDB" id="A0A9P7JAZ7"/>
<dbReference type="GeneID" id="64634650"/>
<sequence length="164" mass="18782">MPSSRVKDLIKDFDLAKVFTVRSRRPYETDARNAVRQLPTMEAMTISVDITNDFRFVSPLHSNLSPREPGPEVSTNASFTGCTWGEPSRMAFNAGADPIHLRSDGRNTKRLHTKVLVPFRQLSIYEGQPNSDRNFKTWTLNTAREVFAPCLAVWVVFKHFRELR</sequence>
<evidence type="ECO:0000313" key="2">
    <source>
        <dbReference type="Proteomes" id="UP000807769"/>
    </source>
</evidence>
<keyword evidence="2" id="KW-1185">Reference proteome</keyword>
<protein>
    <submittedName>
        <fullName evidence="1">Uncharacterized protein</fullName>
    </submittedName>
</protein>
<dbReference type="OrthoDB" id="2693196at2759"/>
<organism evidence="1 2">
    <name type="scientific">Suillus subaureus</name>
    <dbReference type="NCBI Taxonomy" id="48587"/>
    <lineage>
        <taxon>Eukaryota</taxon>
        <taxon>Fungi</taxon>
        <taxon>Dikarya</taxon>
        <taxon>Basidiomycota</taxon>
        <taxon>Agaricomycotina</taxon>
        <taxon>Agaricomycetes</taxon>
        <taxon>Agaricomycetidae</taxon>
        <taxon>Boletales</taxon>
        <taxon>Suillineae</taxon>
        <taxon>Suillaceae</taxon>
        <taxon>Suillus</taxon>
    </lineage>
</organism>
<evidence type="ECO:0000313" key="1">
    <source>
        <dbReference type="EMBL" id="KAG1811850.1"/>
    </source>
</evidence>
<accession>A0A9P7JAZ7</accession>
<gene>
    <name evidence="1" type="ORF">BJ212DRAFT_1483560</name>
</gene>
<dbReference type="RefSeq" id="XP_041190271.1">
    <property type="nucleotide sequence ID" value="XM_041340634.1"/>
</dbReference>